<organism evidence="2 3">
    <name type="scientific">Hypsibius exemplaris</name>
    <name type="common">Freshwater tardigrade</name>
    <dbReference type="NCBI Taxonomy" id="2072580"/>
    <lineage>
        <taxon>Eukaryota</taxon>
        <taxon>Metazoa</taxon>
        <taxon>Ecdysozoa</taxon>
        <taxon>Tardigrada</taxon>
        <taxon>Eutardigrada</taxon>
        <taxon>Parachela</taxon>
        <taxon>Hypsibioidea</taxon>
        <taxon>Hypsibiidae</taxon>
        <taxon>Hypsibius</taxon>
    </lineage>
</organism>
<accession>A0A1W0W8T1</accession>
<gene>
    <name evidence="2" type="ORF">BV898_14107</name>
</gene>
<evidence type="ECO:0000256" key="1">
    <source>
        <dbReference type="SAM" id="MobiDB-lite"/>
    </source>
</evidence>
<sequence>MSESGSSVADDGDRSDDHEAISDSEQTGSQEAEQLYQPKISAAKDLKNRYASYADWETDFLPYQKESFQTFVVDDSQRLSKDHKLFGTLKYKKIVYHCPPRRLQSEGNWSEDLHSYQTFGLPLIDANEAAIIRKNPVTAKTILIYSRGVRFYL</sequence>
<dbReference type="AlphaFoldDB" id="A0A1W0W8T1"/>
<dbReference type="EMBL" id="MTYJ01000166">
    <property type="protein sequence ID" value="OQV11609.1"/>
    <property type="molecule type" value="Genomic_DNA"/>
</dbReference>
<evidence type="ECO:0000313" key="2">
    <source>
        <dbReference type="EMBL" id="OQV11609.1"/>
    </source>
</evidence>
<reference evidence="3" key="1">
    <citation type="submission" date="2017-01" db="EMBL/GenBank/DDBJ databases">
        <title>Comparative genomics of anhydrobiosis in the tardigrade Hypsibius dujardini.</title>
        <authorList>
            <person name="Yoshida Y."/>
            <person name="Koutsovoulos G."/>
            <person name="Laetsch D."/>
            <person name="Stevens L."/>
            <person name="Kumar S."/>
            <person name="Horikawa D."/>
            <person name="Ishino K."/>
            <person name="Komine S."/>
            <person name="Tomita M."/>
            <person name="Blaxter M."/>
            <person name="Arakawa K."/>
        </authorList>
    </citation>
    <scope>NUCLEOTIDE SEQUENCE [LARGE SCALE GENOMIC DNA]</scope>
    <source>
        <strain evidence="3">Z151</strain>
    </source>
</reference>
<proteinExistence type="predicted"/>
<protein>
    <submittedName>
        <fullName evidence="2">Uncharacterized protein</fullName>
    </submittedName>
</protein>
<dbReference type="Proteomes" id="UP000192578">
    <property type="component" value="Unassembled WGS sequence"/>
</dbReference>
<comment type="caution">
    <text evidence="2">The sequence shown here is derived from an EMBL/GenBank/DDBJ whole genome shotgun (WGS) entry which is preliminary data.</text>
</comment>
<keyword evidence="3" id="KW-1185">Reference proteome</keyword>
<feature type="region of interest" description="Disordered" evidence="1">
    <location>
        <begin position="1"/>
        <end position="38"/>
    </location>
</feature>
<evidence type="ECO:0000313" key="3">
    <source>
        <dbReference type="Proteomes" id="UP000192578"/>
    </source>
</evidence>
<feature type="compositionally biased region" description="Polar residues" evidence="1">
    <location>
        <begin position="23"/>
        <end position="32"/>
    </location>
</feature>
<feature type="compositionally biased region" description="Basic and acidic residues" evidence="1">
    <location>
        <begin position="11"/>
        <end position="21"/>
    </location>
</feature>
<name>A0A1W0W8T1_HYPEX</name>